<dbReference type="InterPro" id="IPR001509">
    <property type="entry name" value="Epimerase_deHydtase"/>
</dbReference>
<dbReference type="PANTHER" id="PTHR48079">
    <property type="entry name" value="PROTEIN YEEZ"/>
    <property type="match status" value="1"/>
</dbReference>
<accession>A0AAJ0BEC8</accession>
<keyword evidence="3" id="KW-1185">Reference proteome</keyword>
<dbReference type="AlphaFoldDB" id="A0AAJ0BEC8"/>
<reference evidence="2" key="1">
    <citation type="submission" date="2023-06" db="EMBL/GenBank/DDBJ databases">
        <title>Genome-scale phylogeny and comparative genomics of the fungal order Sordariales.</title>
        <authorList>
            <consortium name="Lawrence Berkeley National Laboratory"/>
            <person name="Hensen N."/>
            <person name="Bonometti L."/>
            <person name="Westerberg I."/>
            <person name="Brannstrom I.O."/>
            <person name="Guillou S."/>
            <person name="Cros-Aarteil S."/>
            <person name="Calhoun S."/>
            <person name="Haridas S."/>
            <person name="Kuo A."/>
            <person name="Mondo S."/>
            <person name="Pangilinan J."/>
            <person name="Riley R."/>
            <person name="Labutti K."/>
            <person name="Andreopoulos B."/>
            <person name="Lipzen A."/>
            <person name="Chen C."/>
            <person name="Yanf M."/>
            <person name="Daum C."/>
            <person name="Ng V."/>
            <person name="Clum A."/>
            <person name="Steindorff A."/>
            <person name="Ohm R."/>
            <person name="Martin F."/>
            <person name="Silar P."/>
            <person name="Natvig D."/>
            <person name="Lalanne C."/>
            <person name="Gautier V."/>
            <person name="Ament-Velasquez S.L."/>
            <person name="Kruys A."/>
            <person name="Hutchinson M.I."/>
            <person name="Powell A.J."/>
            <person name="Barry K."/>
            <person name="Miller A.N."/>
            <person name="Grigoriev I.V."/>
            <person name="Debuchy R."/>
            <person name="Gladieux P."/>
            <person name="Thoren M.H."/>
            <person name="Johannesson H."/>
        </authorList>
    </citation>
    <scope>NUCLEOTIDE SEQUENCE</scope>
    <source>
        <strain evidence="2">PSN4</strain>
    </source>
</reference>
<dbReference type="EMBL" id="MU839832">
    <property type="protein sequence ID" value="KAK1756295.1"/>
    <property type="molecule type" value="Genomic_DNA"/>
</dbReference>
<dbReference type="SUPFAM" id="SSF51735">
    <property type="entry name" value="NAD(P)-binding Rossmann-fold domains"/>
    <property type="match status" value="1"/>
</dbReference>
<dbReference type="PANTHER" id="PTHR48079:SF6">
    <property type="entry name" value="NAD(P)-BINDING DOMAIN-CONTAINING PROTEIN-RELATED"/>
    <property type="match status" value="1"/>
</dbReference>
<sequence>MSTPKILLTGATGFMGGTILTTLLSSSSTSSSQEIPLPITCLVRTPEAAAKLTATYGPSLLHPILFASLDDTSSLTTAASSHDIVIHTSLSYHTPSALALLAGLAQRKRVTGQKVWMIHTSGTSNVADFPVSRKRYVSSDDFVLDDEEDDVYSFERDREKEWGYGQRATEIAVVEGGLELGVETVVVMCPTIFGVGTGLFNRVSIQVPAYIRAGIEHGRVVVVGEGKGVWNYVHVQDMADLYLLVVGRIVKRDGEGLPMGKKGILFCENGMFSWMDAARGAAQVLFEEGLVEENKVECVDRAEGARVLGSLMGFVDEDIIEVALSSNARTRASVGRRLGWVPTRGEEEWKKGFKDDLKEILRTRGGR</sequence>
<name>A0AAJ0BEC8_9PEZI</name>
<gene>
    <name evidence="2" type="ORF">QBC47DRAFT_343028</name>
</gene>
<dbReference type="GO" id="GO:0004029">
    <property type="term" value="F:aldehyde dehydrogenase (NAD+) activity"/>
    <property type="evidence" value="ECO:0007669"/>
    <property type="project" value="TreeGrafter"/>
</dbReference>
<organism evidence="2 3">
    <name type="scientific">Echria macrotheca</name>
    <dbReference type="NCBI Taxonomy" id="438768"/>
    <lineage>
        <taxon>Eukaryota</taxon>
        <taxon>Fungi</taxon>
        <taxon>Dikarya</taxon>
        <taxon>Ascomycota</taxon>
        <taxon>Pezizomycotina</taxon>
        <taxon>Sordariomycetes</taxon>
        <taxon>Sordariomycetidae</taxon>
        <taxon>Sordariales</taxon>
        <taxon>Schizotheciaceae</taxon>
        <taxon>Echria</taxon>
    </lineage>
</organism>
<dbReference type="Proteomes" id="UP001239445">
    <property type="component" value="Unassembled WGS sequence"/>
</dbReference>
<dbReference type="InterPro" id="IPR051783">
    <property type="entry name" value="NAD(P)-dependent_oxidoreduct"/>
</dbReference>
<feature type="domain" description="NAD-dependent epimerase/dehydratase" evidence="1">
    <location>
        <begin position="6"/>
        <end position="248"/>
    </location>
</feature>
<dbReference type="InterPro" id="IPR036291">
    <property type="entry name" value="NAD(P)-bd_dom_sf"/>
</dbReference>
<dbReference type="GO" id="GO:0005737">
    <property type="term" value="C:cytoplasm"/>
    <property type="evidence" value="ECO:0007669"/>
    <property type="project" value="TreeGrafter"/>
</dbReference>
<dbReference type="Gene3D" id="3.40.50.720">
    <property type="entry name" value="NAD(P)-binding Rossmann-like Domain"/>
    <property type="match status" value="1"/>
</dbReference>
<evidence type="ECO:0000313" key="3">
    <source>
        <dbReference type="Proteomes" id="UP001239445"/>
    </source>
</evidence>
<evidence type="ECO:0000313" key="2">
    <source>
        <dbReference type="EMBL" id="KAK1756295.1"/>
    </source>
</evidence>
<dbReference type="Pfam" id="PF01370">
    <property type="entry name" value="Epimerase"/>
    <property type="match status" value="1"/>
</dbReference>
<comment type="caution">
    <text evidence="2">The sequence shown here is derived from an EMBL/GenBank/DDBJ whole genome shotgun (WGS) entry which is preliminary data.</text>
</comment>
<proteinExistence type="predicted"/>
<protein>
    <recommendedName>
        <fullName evidence="1">NAD-dependent epimerase/dehydratase domain-containing protein</fullName>
    </recommendedName>
</protein>
<evidence type="ECO:0000259" key="1">
    <source>
        <dbReference type="Pfam" id="PF01370"/>
    </source>
</evidence>